<sequence>MNICAVGVKLDIYSVLEQKWNRSGTVIESKDSSIRIKIDGSNEEICYSLEEMLSLFLQGHARRRNEISSPSEDPNLIFYGDRYWSIEEFEELPFDEDIPED</sequence>
<protein>
    <submittedName>
        <fullName evidence="1">Uncharacterized protein</fullName>
    </submittedName>
</protein>
<evidence type="ECO:0000313" key="2">
    <source>
        <dbReference type="Proteomes" id="UP001054902"/>
    </source>
</evidence>
<organism evidence="1 2">
    <name type="scientific">Chaetoceros tenuissimus</name>
    <dbReference type="NCBI Taxonomy" id="426638"/>
    <lineage>
        <taxon>Eukaryota</taxon>
        <taxon>Sar</taxon>
        <taxon>Stramenopiles</taxon>
        <taxon>Ochrophyta</taxon>
        <taxon>Bacillariophyta</taxon>
        <taxon>Coscinodiscophyceae</taxon>
        <taxon>Chaetocerotophycidae</taxon>
        <taxon>Chaetocerotales</taxon>
        <taxon>Chaetocerotaceae</taxon>
        <taxon>Chaetoceros</taxon>
    </lineage>
</organism>
<gene>
    <name evidence="1" type="ORF">CTEN210_06028</name>
</gene>
<keyword evidence="2" id="KW-1185">Reference proteome</keyword>
<dbReference type="Proteomes" id="UP001054902">
    <property type="component" value="Unassembled WGS sequence"/>
</dbReference>
<proteinExistence type="predicted"/>
<reference evidence="1 2" key="1">
    <citation type="journal article" date="2021" name="Sci. Rep.">
        <title>The genome of the diatom Chaetoceros tenuissimus carries an ancient integrated fragment of an extant virus.</title>
        <authorList>
            <person name="Hongo Y."/>
            <person name="Kimura K."/>
            <person name="Takaki Y."/>
            <person name="Yoshida Y."/>
            <person name="Baba S."/>
            <person name="Kobayashi G."/>
            <person name="Nagasaki K."/>
            <person name="Hano T."/>
            <person name="Tomaru Y."/>
        </authorList>
    </citation>
    <scope>NUCLEOTIDE SEQUENCE [LARGE SCALE GENOMIC DNA]</scope>
    <source>
        <strain evidence="1 2">NIES-3715</strain>
    </source>
</reference>
<name>A0AAD3CPA2_9STRA</name>
<comment type="caution">
    <text evidence="1">The sequence shown here is derived from an EMBL/GenBank/DDBJ whole genome shotgun (WGS) entry which is preliminary data.</text>
</comment>
<evidence type="ECO:0000313" key="1">
    <source>
        <dbReference type="EMBL" id="GFH49552.1"/>
    </source>
</evidence>
<dbReference type="EMBL" id="BLLK01000038">
    <property type="protein sequence ID" value="GFH49552.1"/>
    <property type="molecule type" value="Genomic_DNA"/>
</dbReference>
<accession>A0AAD3CPA2</accession>
<dbReference type="AlphaFoldDB" id="A0AAD3CPA2"/>